<dbReference type="AlphaFoldDB" id="A0A2G9YXW2"/>
<keyword evidence="3" id="KW-0808">Transferase</keyword>
<keyword evidence="4" id="KW-0812">Transmembrane</keyword>
<dbReference type="SUPFAM" id="SSF53448">
    <property type="entry name" value="Nucleotide-diphospho-sugar transferases"/>
    <property type="match status" value="1"/>
</dbReference>
<dbReference type="Gene3D" id="3.90.550.10">
    <property type="entry name" value="Spore Coat Polysaccharide Biosynthesis Protein SpsA, Chain A"/>
    <property type="match status" value="1"/>
</dbReference>
<keyword evidence="4" id="KW-0472">Membrane</keyword>
<organism evidence="6 7">
    <name type="scientific">Candidatus Nealsonbacteria bacterium CG23_combo_of_CG06-09_8_20_14_all_37_18</name>
    <dbReference type="NCBI Taxonomy" id="1974720"/>
    <lineage>
        <taxon>Bacteria</taxon>
        <taxon>Candidatus Nealsoniibacteriota</taxon>
    </lineage>
</organism>
<feature type="domain" description="Glycosyltransferase 2-like" evidence="5">
    <location>
        <begin position="18"/>
        <end position="130"/>
    </location>
</feature>
<evidence type="ECO:0000313" key="7">
    <source>
        <dbReference type="Proteomes" id="UP000229952"/>
    </source>
</evidence>
<dbReference type="GO" id="GO:0016757">
    <property type="term" value="F:glycosyltransferase activity"/>
    <property type="evidence" value="ECO:0007669"/>
    <property type="project" value="UniProtKB-KW"/>
</dbReference>
<dbReference type="EMBL" id="PCRQ01000072">
    <property type="protein sequence ID" value="PIP24088.1"/>
    <property type="molecule type" value="Genomic_DNA"/>
</dbReference>
<comment type="similarity">
    <text evidence="1">Belongs to the glycosyltransferase 2 family.</text>
</comment>
<feature type="transmembrane region" description="Helical" evidence="4">
    <location>
        <begin position="305"/>
        <end position="325"/>
    </location>
</feature>
<evidence type="ECO:0000259" key="5">
    <source>
        <dbReference type="Pfam" id="PF00535"/>
    </source>
</evidence>
<gene>
    <name evidence="6" type="ORF">COX35_02645</name>
</gene>
<evidence type="ECO:0000256" key="1">
    <source>
        <dbReference type="ARBA" id="ARBA00006739"/>
    </source>
</evidence>
<sequence>MIILKRIKEPSMRIAVTVGVYNEEKNIARLIKSLLEQTRQPDEIIICDDGSTDKTAEKIKSFAEKYPQIKYLYQKNAGPAKARNNAWRNSTAEICVFTDGDCIPELNWIQELTKPLADGKIGATAGGYKTLNNHSLLARFIGYEIEWRYRNIKGEIDAHGTYNLAVKKSILEEIGGLNEEYPKASGEDWDMTYKISKKYKLIFFPTAIVGHYHPEKFWWYMKNQTRRAYDRIKVYKDHPEMRFHDNYTPSITKYQITASGFILPSLILAYPLFRYSYTVPLALFLFLFISTLPVFPYLAKKSLAVAFFSIPIQFSRNFAWFIGLIKGLMNFGL</sequence>
<dbReference type="InterPro" id="IPR001173">
    <property type="entry name" value="Glyco_trans_2-like"/>
</dbReference>
<dbReference type="CDD" id="cd06423">
    <property type="entry name" value="CESA_like"/>
    <property type="match status" value="1"/>
</dbReference>
<dbReference type="Pfam" id="PF00535">
    <property type="entry name" value="Glycos_transf_2"/>
    <property type="match status" value="1"/>
</dbReference>
<accession>A0A2G9YXW2</accession>
<dbReference type="PANTHER" id="PTHR43630:SF1">
    <property type="entry name" value="POLY-BETA-1,6-N-ACETYL-D-GLUCOSAMINE SYNTHASE"/>
    <property type="match status" value="1"/>
</dbReference>
<keyword evidence="2" id="KW-0328">Glycosyltransferase</keyword>
<keyword evidence="4" id="KW-1133">Transmembrane helix</keyword>
<reference evidence="6 7" key="1">
    <citation type="submission" date="2017-09" db="EMBL/GenBank/DDBJ databases">
        <title>Depth-based differentiation of microbial function through sediment-hosted aquifers and enrichment of novel symbionts in the deep terrestrial subsurface.</title>
        <authorList>
            <person name="Probst A.J."/>
            <person name="Ladd B."/>
            <person name="Jarett J.K."/>
            <person name="Geller-Mcgrath D.E."/>
            <person name="Sieber C.M."/>
            <person name="Emerson J.B."/>
            <person name="Anantharaman K."/>
            <person name="Thomas B.C."/>
            <person name="Malmstrom R."/>
            <person name="Stieglmeier M."/>
            <person name="Klingl A."/>
            <person name="Woyke T."/>
            <person name="Ryan C.M."/>
            <person name="Banfield J.F."/>
        </authorList>
    </citation>
    <scope>NUCLEOTIDE SEQUENCE [LARGE SCALE GENOMIC DNA]</scope>
    <source>
        <strain evidence="6">CG23_combo_of_CG06-09_8_20_14_all_37_18</strain>
    </source>
</reference>
<evidence type="ECO:0000256" key="2">
    <source>
        <dbReference type="ARBA" id="ARBA00022676"/>
    </source>
</evidence>
<dbReference type="InterPro" id="IPR029044">
    <property type="entry name" value="Nucleotide-diphossugar_trans"/>
</dbReference>
<feature type="transmembrane region" description="Helical" evidence="4">
    <location>
        <begin position="279"/>
        <end position="298"/>
    </location>
</feature>
<name>A0A2G9YXW2_9BACT</name>
<evidence type="ECO:0000256" key="4">
    <source>
        <dbReference type="SAM" id="Phobius"/>
    </source>
</evidence>
<evidence type="ECO:0000256" key="3">
    <source>
        <dbReference type="ARBA" id="ARBA00022679"/>
    </source>
</evidence>
<protein>
    <recommendedName>
        <fullName evidence="5">Glycosyltransferase 2-like domain-containing protein</fullName>
    </recommendedName>
</protein>
<proteinExistence type="inferred from homology"/>
<comment type="caution">
    <text evidence="6">The sequence shown here is derived from an EMBL/GenBank/DDBJ whole genome shotgun (WGS) entry which is preliminary data.</text>
</comment>
<dbReference type="Proteomes" id="UP000229952">
    <property type="component" value="Unassembled WGS sequence"/>
</dbReference>
<evidence type="ECO:0000313" key="6">
    <source>
        <dbReference type="EMBL" id="PIP24088.1"/>
    </source>
</evidence>
<dbReference type="PANTHER" id="PTHR43630">
    <property type="entry name" value="POLY-BETA-1,6-N-ACETYL-D-GLUCOSAMINE SYNTHASE"/>
    <property type="match status" value="1"/>
</dbReference>